<dbReference type="GO" id="GO:0008887">
    <property type="term" value="F:glycerate kinase activity"/>
    <property type="evidence" value="ECO:0007669"/>
    <property type="project" value="UniProtKB-UniRule"/>
</dbReference>
<dbReference type="AlphaFoldDB" id="A0A5C8GMG1"/>
<dbReference type="GO" id="GO:0031388">
    <property type="term" value="P:organic acid phosphorylation"/>
    <property type="evidence" value="ECO:0007669"/>
    <property type="project" value="UniProtKB-UniRule"/>
</dbReference>
<dbReference type="InterPro" id="IPR018193">
    <property type="entry name" value="Glyc_kinase_flavodox-like_fold"/>
</dbReference>
<dbReference type="OrthoDB" id="9774290at2"/>
<dbReference type="PIRSF" id="PIRSF006078">
    <property type="entry name" value="GlxK"/>
    <property type="match status" value="1"/>
</dbReference>
<dbReference type="Gene3D" id="3.90.1510.10">
    <property type="entry name" value="Glycerate kinase, domain 2"/>
    <property type="match status" value="2"/>
</dbReference>
<evidence type="ECO:0000313" key="3">
    <source>
        <dbReference type="Proteomes" id="UP000321612"/>
    </source>
</evidence>
<dbReference type="Proteomes" id="UP000321612">
    <property type="component" value="Unassembled WGS sequence"/>
</dbReference>
<evidence type="ECO:0000313" key="2">
    <source>
        <dbReference type="EMBL" id="TXJ62915.1"/>
    </source>
</evidence>
<dbReference type="PANTHER" id="PTHR21599">
    <property type="entry name" value="GLYCERATE KINASE"/>
    <property type="match status" value="1"/>
</dbReference>
<gene>
    <name evidence="2" type="ORF">ETF27_02320</name>
</gene>
<dbReference type="Pfam" id="PF02595">
    <property type="entry name" value="Gly_kinase"/>
    <property type="match status" value="1"/>
</dbReference>
<dbReference type="InterPro" id="IPR004381">
    <property type="entry name" value="Glycerate_kinase"/>
</dbReference>
<dbReference type="EMBL" id="SDIK01000016">
    <property type="protein sequence ID" value="TXJ62915.1"/>
    <property type="molecule type" value="Genomic_DNA"/>
</dbReference>
<keyword evidence="1" id="KW-0808">Transferase</keyword>
<name>A0A5C8GMG1_9BACT</name>
<sequence length="357" mass="38431">MKIILAFDSFKGCLSSMKAASIAETAIRSLPYPIDVVKIPVTDGGDGMLSVYNALFNCKSVAAECHDALMRPIKTTFLVREDGVCVIETAAACGINLLKKEELNPLRATTYGVGELMIAAIKQGCKEFIIGLGGSATSDCGLGMLLALKEEYGEDWFQHRQLSALKIRLASDVNIPLYGFMGAANVFGPQKGATDKDIVLLDRRAKTFATMSARKTGRDHAQQPGAGAAGGLGYAFLQFFNATMISGADLLLSEVQFEKKISGADFIITGEGSADKQTLMGKIPFKLLQYGQNANIPVHLLAGRIADKEQLLSAGFASARFITPPNTPLEEAVQPAYAKKNLTEEVTRLVNYLYNDK</sequence>
<protein>
    <submittedName>
        <fullName evidence="2">Glycerate kinase</fullName>
    </submittedName>
</protein>
<keyword evidence="1 2" id="KW-0418">Kinase</keyword>
<dbReference type="InterPro" id="IPR036129">
    <property type="entry name" value="Glycerate_kinase_sf"/>
</dbReference>
<dbReference type="SUPFAM" id="SSF110738">
    <property type="entry name" value="Glycerate kinase I"/>
    <property type="match status" value="1"/>
</dbReference>
<dbReference type="RefSeq" id="WP_147785428.1">
    <property type="nucleotide sequence ID" value="NZ_SDIK01000016.1"/>
</dbReference>
<dbReference type="PANTHER" id="PTHR21599:SF0">
    <property type="entry name" value="GLYCERATE KINASE"/>
    <property type="match status" value="1"/>
</dbReference>
<organism evidence="2 3">
    <name type="scientific">Prevotella brunnea</name>
    <dbReference type="NCBI Taxonomy" id="2508867"/>
    <lineage>
        <taxon>Bacteria</taxon>
        <taxon>Pseudomonadati</taxon>
        <taxon>Bacteroidota</taxon>
        <taxon>Bacteroidia</taxon>
        <taxon>Bacteroidales</taxon>
        <taxon>Prevotellaceae</taxon>
        <taxon>Prevotella</taxon>
    </lineage>
</organism>
<comment type="caution">
    <text evidence="2">The sequence shown here is derived from an EMBL/GenBank/DDBJ whole genome shotgun (WGS) entry which is preliminary data.</text>
</comment>
<comment type="similarity">
    <text evidence="1">Belongs to the glycerate kinase type-1 family.</text>
</comment>
<reference evidence="3" key="1">
    <citation type="submission" date="2019-05" db="EMBL/GenBank/DDBJ databases">
        <title>Prevotella brunnea sp. nov., isolated from a wound of a patient.</title>
        <authorList>
            <person name="Buhl M."/>
        </authorList>
    </citation>
    <scope>NUCLEOTIDE SEQUENCE [LARGE SCALE GENOMIC DNA]</scope>
    <source>
        <strain evidence="3">A2672</strain>
    </source>
</reference>
<evidence type="ECO:0000256" key="1">
    <source>
        <dbReference type="PIRNR" id="PIRNR006078"/>
    </source>
</evidence>
<accession>A0A5C8GMG1</accession>
<proteinExistence type="inferred from homology"/>
<keyword evidence="3" id="KW-1185">Reference proteome</keyword>